<organism evidence="1 2">
    <name type="scientific">Panagrolaimus sp. JU765</name>
    <dbReference type="NCBI Taxonomy" id="591449"/>
    <lineage>
        <taxon>Eukaryota</taxon>
        <taxon>Metazoa</taxon>
        <taxon>Ecdysozoa</taxon>
        <taxon>Nematoda</taxon>
        <taxon>Chromadorea</taxon>
        <taxon>Rhabditida</taxon>
        <taxon>Tylenchina</taxon>
        <taxon>Panagrolaimomorpha</taxon>
        <taxon>Panagrolaimoidea</taxon>
        <taxon>Panagrolaimidae</taxon>
        <taxon>Panagrolaimus</taxon>
    </lineage>
</organism>
<sequence>MPRGNIQTESVVRVQSAVKHPRLSDSIPEIETKKISESPNSMPRGNIQTESAVRGVINRALKEYYVQHAKLELYFNDYPFYLIKTTPELKTKECVRCCRQITDDYVFTHFEITQSEQTVDSNGYATQLICPTFSCFFIRYPYVTPECIINNVPEKIAQEVISKILF</sequence>
<evidence type="ECO:0000313" key="1">
    <source>
        <dbReference type="Proteomes" id="UP000887576"/>
    </source>
</evidence>
<proteinExistence type="predicted"/>
<reference evidence="2" key="1">
    <citation type="submission" date="2022-11" db="UniProtKB">
        <authorList>
            <consortium name="WormBaseParasite"/>
        </authorList>
    </citation>
    <scope>IDENTIFICATION</scope>
</reference>
<dbReference type="Proteomes" id="UP000887576">
    <property type="component" value="Unplaced"/>
</dbReference>
<evidence type="ECO:0000313" key="2">
    <source>
        <dbReference type="WBParaSite" id="JU765_v2.g3200.t1"/>
    </source>
</evidence>
<protein>
    <submittedName>
        <fullName evidence="2">Uncharacterized protein</fullName>
    </submittedName>
</protein>
<name>A0AC34R4D1_9BILA</name>
<accession>A0AC34R4D1</accession>
<dbReference type="WBParaSite" id="JU765_v2.g3200.t1">
    <property type="protein sequence ID" value="JU765_v2.g3200.t1"/>
    <property type="gene ID" value="JU765_v2.g3200"/>
</dbReference>